<organism evidence="1 2">
    <name type="scientific">Listeria grayi</name>
    <name type="common">Listeria murrayi</name>
    <dbReference type="NCBI Taxonomy" id="1641"/>
    <lineage>
        <taxon>Bacteria</taxon>
        <taxon>Bacillati</taxon>
        <taxon>Bacillota</taxon>
        <taxon>Bacilli</taxon>
        <taxon>Bacillales</taxon>
        <taxon>Listeriaceae</taxon>
        <taxon>Listeria</taxon>
    </lineage>
</organism>
<reference evidence="1 2" key="1">
    <citation type="submission" date="2018-06" db="EMBL/GenBank/DDBJ databases">
        <authorList>
            <consortium name="Pathogen Informatics"/>
            <person name="Doyle S."/>
        </authorList>
    </citation>
    <scope>NUCLEOTIDE SEQUENCE [LARGE SCALE GENOMIC DNA]</scope>
    <source>
        <strain evidence="2">NCTC 10815</strain>
    </source>
</reference>
<dbReference type="EMBL" id="UGPG01000001">
    <property type="protein sequence ID" value="STY43654.1"/>
    <property type="molecule type" value="Genomic_DNA"/>
</dbReference>
<sequence length="33" mass="3873">MNCIKIISKVIVLKYKKSVICDKQITLFVMKML</sequence>
<protein>
    <submittedName>
        <fullName evidence="1">Uncharacterized protein</fullName>
    </submittedName>
</protein>
<dbReference type="Proteomes" id="UP000254879">
    <property type="component" value="Unassembled WGS sequence"/>
</dbReference>
<gene>
    <name evidence="1" type="ORF">NCTC10815_00955</name>
</gene>
<proteinExistence type="predicted"/>
<evidence type="ECO:0000313" key="1">
    <source>
        <dbReference type="EMBL" id="STY43654.1"/>
    </source>
</evidence>
<evidence type="ECO:0000313" key="2">
    <source>
        <dbReference type="Proteomes" id="UP000254879"/>
    </source>
</evidence>
<accession>A0A378MCU8</accession>
<dbReference type="AlphaFoldDB" id="A0A378MCU8"/>
<name>A0A378MCU8_LISGR</name>